<dbReference type="Proteomes" id="UP000053660">
    <property type="component" value="Unassembled WGS sequence"/>
</dbReference>
<protein>
    <submittedName>
        <fullName evidence="1">Uncharacterized protein</fullName>
    </submittedName>
</protein>
<evidence type="ECO:0000313" key="1">
    <source>
        <dbReference type="EMBL" id="KHJ76097.1"/>
    </source>
</evidence>
<reference evidence="1 2" key="1">
    <citation type="submission" date="2014-03" db="EMBL/GenBank/DDBJ databases">
        <title>Draft genome of the hookworm Oesophagostomum dentatum.</title>
        <authorList>
            <person name="Mitreva M."/>
        </authorList>
    </citation>
    <scope>NUCLEOTIDE SEQUENCE [LARGE SCALE GENOMIC DNA]</scope>
    <source>
        <strain evidence="1 2">OD-Hann</strain>
    </source>
</reference>
<proteinExistence type="predicted"/>
<dbReference type="EMBL" id="KN612094">
    <property type="protein sequence ID" value="KHJ76097.1"/>
    <property type="molecule type" value="Genomic_DNA"/>
</dbReference>
<accession>A0A0B1RY23</accession>
<gene>
    <name evidence="1" type="ORF">OESDEN_24284</name>
</gene>
<organism evidence="1 2">
    <name type="scientific">Oesophagostomum dentatum</name>
    <name type="common">Nodular worm</name>
    <dbReference type="NCBI Taxonomy" id="61180"/>
    <lineage>
        <taxon>Eukaryota</taxon>
        <taxon>Metazoa</taxon>
        <taxon>Ecdysozoa</taxon>
        <taxon>Nematoda</taxon>
        <taxon>Chromadorea</taxon>
        <taxon>Rhabditida</taxon>
        <taxon>Rhabditina</taxon>
        <taxon>Rhabditomorpha</taxon>
        <taxon>Strongyloidea</taxon>
        <taxon>Strongylidae</taxon>
        <taxon>Oesophagostomum</taxon>
    </lineage>
</organism>
<dbReference type="AlphaFoldDB" id="A0A0B1RY23"/>
<keyword evidence="2" id="KW-1185">Reference proteome</keyword>
<evidence type="ECO:0000313" key="2">
    <source>
        <dbReference type="Proteomes" id="UP000053660"/>
    </source>
</evidence>
<sequence>MVTEMQLCMRRHRLLLDGAGLFNISWNKTTQKENCMLRHGVMPGAVDQSSTAIAQCILVVTCCS</sequence>
<name>A0A0B1RY23_OESDE</name>